<dbReference type="RefSeq" id="WP_154739229.1">
    <property type="nucleotide sequence ID" value="NZ_WMBQ01000001.1"/>
</dbReference>
<accession>A0A6I3KK96</accession>
<reference evidence="3 4" key="1">
    <citation type="submission" date="2019-11" db="EMBL/GenBank/DDBJ databases">
        <title>Identification of a novel strain.</title>
        <authorList>
            <person name="Xu Q."/>
            <person name="Wang G."/>
        </authorList>
    </citation>
    <scope>NUCLEOTIDE SEQUENCE [LARGE SCALE GENOMIC DNA]</scope>
    <source>
        <strain evidence="4">xq</strain>
    </source>
</reference>
<sequence length="233" mass="24597">MSDAEDIDMLAAEYALGTLPAGERAATAMRARDDVALAAAIEAWERRLGPLAETVAPRDAPAGVWEKIEARVAAGGDGNVVNMERRLRRWRTAAIAASALAASLILFVGLREFAQPKADRTLVAVLQKDPQSPAFLVSVDLDKRQLTIRAVAAKPEPGKSYELWLVHDDLKTPRSLGLVGAQPVTVSPTLAAYAPNVIEDATLAVSLEPPGGSPTGAPTGPVLWSGKLLQAPQ</sequence>
<keyword evidence="4" id="KW-1185">Reference proteome</keyword>
<organism evidence="3 4">
    <name type="scientific">Hyphomicrobium album</name>
    <dbReference type="NCBI Taxonomy" id="2665159"/>
    <lineage>
        <taxon>Bacteria</taxon>
        <taxon>Pseudomonadati</taxon>
        <taxon>Pseudomonadota</taxon>
        <taxon>Alphaproteobacteria</taxon>
        <taxon>Hyphomicrobiales</taxon>
        <taxon>Hyphomicrobiaceae</taxon>
        <taxon>Hyphomicrobium</taxon>
    </lineage>
</organism>
<dbReference type="PANTHER" id="PTHR37461:SF1">
    <property type="entry name" value="ANTI-SIGMA-K FACTOR RSKA"/>
    <property type="match status" value="1"/>
</dbReference>
<proteinExistence type="predicted"/>
<dbReference type="GO" id="GO:0016989">
    <property type="term" value="F:sigma factor antagonist activity"/>
    <property type="evidence" value="ECO:0007669"/>
    <property type="project" value="TreeGrafter"/>
</dbReference>
<evidence type="ECO:0000313" key="3">
    <source>
        <dbReference type="EMBL" id="MTD94859.1"/>
    </source>
</evidence>
<comment type="caution">
    <text evidence="3">The sequence shown here is derived from an EMBL/GenBank/DDBJ whole genome shotgun (WGS) entry which is preliminary data.</text>
</comment>
<evidence type="ECO:0000256" key="1">
    <source>
        <dbReference type="SAM" id="Phobius"/>
    </source>
</evidence>
<evidence type="ECO:0000259" key="2">
    <source>
        <dbReference type="Pfam" id="PF10099"/>
    </source>
</evidence>
<dbReference type="Pfam" id="PF10099">
    <property type="entry name" value="RskA_C"/>
    <property type="match status" value="1"/>
</dbReference>
<dbReference type="InterPro" id="IPR018764">
    <property type="entry name" value="RskA_C"/>
</dbReference>
<dbReference type="EMBL" id="WMBQ01000001">
    <property type="protein sequence ID" value="MTD94859.1"/>
    <property type="molecule type" value="Genomic_DNA"/>
</dbReference>
<protein>
    <recommendedName>
        <fullName evidence="2">Anti-sigma K factor RskA C-terminal domain-containing protein</fullName>
    </recommendedName>
</protein>
<dbReference type="PANTHER" id="PTHR37461">
    <property type="entry name" value="ANTI-SIGMA-K FACTOR RSKA"/>
    <property type="match status" value="1"/>
</dbReference>
<name>A0A6I3KK96_9HYPH</name>
<keyword evidence="1" id="KW-1133">Transmembrane helix</keyword>
<feature type="transmembrane region" description="Helical" evidence="1">
    <location>
        <begin position="92"/>
        <end position="110"/>
    </location>
</feature>
<dbReference type="InterPro" id="IPR051474">
    <property type="entry name" value="Anti-sigma-K/W_factor"/>
</dbReference>
<dbReference type="Proteomes" id="UP000440694">
    <property type="component" value="Unassembled WGS sequence"/>
</dbReference>
<evidence type="ECO:0000313" key="4">
    <source>
        <dbReference type="Proteomes" id="UP000440694"/>
    </source>
</evidence>
<gene>
    <name evidence="3" type="ORF">GIW81_11005</name>
</gene>
<dbReference type="GO" id="GO:0005886">
    <property type="term" value="C:plasma membrane"/>
    <property type="evidence" value="ECO:0007669"/>
    <property type="project" value="InterPro"/>
</dbReference>
<keyword evidence="1" id="KW-0812">Transmembrane</keyword>
<keyword evidence="1" id="KW-0472">Membrane</keyword>
<dbReference type="GO" id="GO:0006417">
    <property type="term" value="P:regulation of translation"/>
    <property type="evidence" value="ECO:0007669"/>
    <property type="project" value="TreeGrafter"/>
</dbReference>
<feature type="domain" description="Anti-sigma K factor RskA C-terminal" evidence="2">
    <location>
        <begin position="97"/>
        <end position="222"/>
    </location>
</feature>
<dbReference type="AlphaFoldDB" id="A0A6I3KK96"/>